<dbReference type="Pfam" id="PF00860">
    <property type="entry name" value="Xan_ur_permease"/>
    <property type="match status" value="1"/>
</dbReference>
<proteinExistence type="inferred from homology"/>
<feature type="transmembrane region" description="Helical" evidence="8">
    <location>
        <begin position="104"/>
        <end position="122"/>
    </location>
</feature>
<evidence type="ECO:0000256" key="5">
    <source>
        <dbReference type="ARBA" id="ARBA00022989"/>
    </source>
</evidence>
<evidence type="ECO:0000256" key="1">
    <source>
        <dbReference type="ARBA" id="ARBA00004141"/>
    </source>
</evidence>
<sequence length="284" mass="30735">MFGGVLGSTIESVGDYYACAKLTEAPAPPTHALNRGIMMEGLGCILSGLFGTTTGTTSFSENIAAIGVTRVGSRKVLQTAGFLFLIMGCITKIGSVFVTVPEPVLGGLFLVMFGMISAVGLSNLQYVDMNAPRNLFAVGFSLYMGLAVPEWVKVNSDQINTGSSSLDEVLTVLLSSPMLVGAFLGCILDNTLPGTRDERGFTKWENSQNSGFSDEADRKGNIANCYNLPFSTSFRFSKYLPILPEFDTTMRRKGEEQVTEDDKVREMRIPEMNGELDHLESSDV</sequence>
<dbReference type="HOGENOM" id="CLU_017959_4_0_1"/>
<reference evidence="9" key="2">
    <citation type="submission" date="2025-08" db="UniProtKB">
        <authorList>
            <consortium name="Ensembl"/>
        </authorList>
    </citation>
    <scope>IDENTIFICATION</scope>
</reference>
<dbReference type="Proteomes" id="UP000007875">
    <property type="component" value="Unassembled WGS sequence"/>
</dbReference>
<evidence type="ECO:0000256" key="8">
    <source>
        <dbReference type="SAM" id="Phobius"/>
    </source>
</evidence>
<comment type="similarity">
    <text evidence="2">Belongs to the nucleobase:cation symporter-2 (NCS2) (TC 2.A.40) family.</text>
</comment>
<dbReference type="Ensembl" id="ENSCSAVT00000018633.1">
    <property type="protein sequence ID" value="ENSCSAVP00000018433.1"/>
    <property type="gene ID" value="ENSCSAVG00000010823.1"/>
</dbReference>
<evidence type="ECO:0000313" key="9">
    <source>
        <dbReference type="Ensembl" id="ENSCSAVP00000018433.1"/>
    </source>
</evidence>
<comment type="subcellular location">
    <subcellularLocation>
        <location evidence="1">Membrane</location>
        <topology evidence="1">Multi-pass membrane protein</topology>
    </subcellularLocation>
</comment>
<feature type="region of interest" description="Disordered" evidence="7">
    <location>
        <begin position="251"/>
        <end position="284"/>
    </location>
</feature>
<keyword evidence="6 8" id="KW-0472">Membrane</keyword>
<evidence type="ECO:0000313" key="10">
    <source>
        <dbReference type="Proteomes" id="UP000007875"/>
    </source>
</evidence>
<evidence type="ECO:0000256" key="7">
    <source>
        <dbReference type="SAM" id="MobiDB-lite"/>
    </source>
</evidence>
<feature type="transmembrane region" description="Helical" evidence="8">
    <location>
        <begin position="80"/>
        <end position="98"/>
    </location>
</feature>
<feature type="transmembrane region" description="Helical" evidence="8">
    <location>
        <begin position="134"/>
        <end position="152"/>
    </location>
</feature>
<reference evidence="9" key="3">
    <citation type="submission" date="2025-09" db="UniProtKB">
        <authorList>
            <consortium name="Ensembl"/>
        </authorList>
    </citation>
    <scope>IDENTIFICATION</scope>
</reference>
<accession>H2ZLG7</accession>
<keyword evidence="3" id="KW-0813">Transport</keyword>
<name>H2ZLG7_CIOSA</name>
<keyword evidence="4 8" id="KW-0812">Transmembrane</keyword>
<feature type="transmembrane region" description="Helical" evidence="8">
    <location>
        <begin position="172"/>
        <end position="192"/>
    </location>
</feature>
<evidence type="ECO:0000256" key="6">
    <source>
        <dbReference type="ARBA" id="ARBA00023136"/>
    </source>
</evidence>
<dbReference type="PROSITE" id="PS01116">
    <property type="entry name" value="XANTH_URACIL_PERMASE"/>
    <property type="match status" value="1"/>
</dbReference>
<dbReference type="GO" id="GO:0022857">
    <property type="term" value="F:transmembrane transporter activity"/>
    <property type="evidence" value="ECO:0007669"/>
    <property type="project" value="InterPro"/>
</dbReference>
<dbReference type="GeneTree" id="ENSGT00950000182953"/>
<dbReference type="InterPro" id="IPR006042">
    <property type="entry name" value="Xan_ur_permease"/>
</dbReference>
<dbReference type="PANTHER" id="PTHR11119">
    <property type="entry name" value="XANTHINE-URACIL / VITAMIN C PERMEASE FAMILY MEMBER"/>
    <property type="match status" value="1"/>
</dbReference>
<dbReference type="AlphaFoldDB" id="H2ZLG7"/>
<reference evidence="10" key="1">
    <citation type="submission" date="2003-08" db="EMBL/GenBank/DDBJ databases">
        <authorList>
            <person name="Birren B."/>
            <person name="Nusbaum C."/>
            <person name="Abebe A."/>
            <person name="Abouelleil A."/>
            <person name="Adekoya E."/>
            <person name="Ait-zahra M."/>
            <person name="Allen N."/>
            <person name="Allen T."/>
            <person name="An P."/>
            <person name="Anderson M."/>
            <person name="Anderson S."/>
            <person name="Arachchi H."/>
            <person name="Armbruster J."/>
            <person name="Bachantsang P."/>
            <person name="Baldwin J."/>
            <person name="Barry A."/>
            <person name="Bayul T."/>
            <person name="Blitshsteyn B."/>
            <person name="Bloom T."/>
            <person name="Blye J."/>
            <person name="Boguslavskiy L."/>
            <person name="Borowsky M."/>
            <person name="Boukhgalter B."/>
            <person name="Brunache A."/>
            <person name="Butler J."/>
            <person name="Calixte N."/>
            <person name="Calvo S."/>
            <person name="Camarata J."/>
            <person name="Campo K."/>
            <person name="Chang J."/>
            <person name="Cheshatsang Y."/>
            <person name="Citroen M."/>
            <person name="Collymore A."/>
            <person name="Considine T."/>
            <person name="Cook A."/>
            <person name="Cooke P."/>
            <person name="Corum B."/>
            <person name="Cuomo C."/>
            <person name="David R."/>
            <person name="Dawoe T."/>
            <person name="Degray S."/>
            <person name="Dodge S."/>
            <person name="Dooley K."/>
            <person name="Dorje P."/>
            <person name="Dorjee K."/>
            <person name="Dorris L."/>
            <person name="Duffey N."/>
            <person name="Dupes A."/>
            <person name="Elkins T."/>
            <person name="Engels R."/>
            <person name="Erickson J."/>
            <person name="Farina A."/>
            <person name="Faro S."/>
            <person name="Ferreira P."/>
            <person name="Fischer H."/>
            <person name="Fitzgerald M."/>
            <person name="Foley K."/>
            <person name="Gage D."/>
            <person name="Galagan J."/>
            <person name="Gearin G."/>
            <person name="Gnerre S."/>
            <person name="Gnirke A."/>
            <person name="Goyette A."/>
            <person name="Graham J."/>
            <person name="Grandbois E."/>
            <person name="Gyaltsen K."/>
            <person name="Hafez N."/>
            <person name="Hagopian D."/>
            <person name="Hagos B."/>
            <person name="Hall J."/>
            <person name="Hatcher B."/>
            <person name="Heller A."/>
            <person name="Higgins H."/>
            <person name="Honan T."/>
            <person name="Horn A."/>
            <person name="Houde N."/>
            <person name="Hughes L."/>
            <person name="Hulme W."/>
            <person name="Husby E."/>
            <person name="Iliev I."/>
            <person name="Jaffe D."/>
            <person name="Jones C."/>
            <person name="Kamal M."/>
            <person name="Kamat A."/>
            <person name="Kamvysselis M."/>
            <person name="Karlsson E."/>
            <person name="Kells C."/>
            <person name="Kieu A."/>
            <person name="Kisner P."/>
            <person name="Kodira C."/>
            <person name="Kulbokas E."/>
            <person name="Labutti K."/>
            <person name="Lama D."/>
            <person name="Landers T."/>
            <person name="Leger J."/>
            <person name="Levine S."/>
            <person name="Lewis D."/>
            <person name="Lewis T."/>
            <person name="Lindblad-toh K."/>
            <person name="Liu X."/>
            <person name="Lokyitsang T."/>
            <person name="Lokyitsang Y."/>
            <person name="Lucien O."/>
            <person name="Lui A."/>
            <person name="Ma L.J."/>
            <person name="Mabbitt R."/>
            <person name="Macdonald J."/>
            <person name="Maclean C."/>
            <person name="Major J."/>
            <person name="Manning J."/>
            <person name="Marabella R."/>
            <person name="Maru K."/>
            <person name="Matthews C."/>
            <person name="Mauceli E."/>
            <person name="Mccarthy M."/>
            <person name="Mcdonough S."/>
            <person name="Mcghee T."/>
            <person name="Meldrim J."/>
            <person name="Meneus L."/>
            <person name="Mesirov J."/>
            <person name="Mihalev A."/>
            <person name="Mihova T."/>
            <person name="Mikkelsen T."/>
            <person name="Mlenga V."/>
            <person name="Moru K."/>
            <person name="Mozes J."/>
            <person name="Mulrain L."/>
            <person name="Munson G."/>
            <person name="Naylor J."/>
            <person name="Newes C."/>
            <person name="Nguyen C."/>
            <person name="Nguyen N."/>
            <person name="Nguyen T."/>
            <person name="Nicol R."/>
            <person name="Nielsen C."/>
            <person name="Nizzari M."/>
            <person name="Norbu C."/>
            <person name="Norbu N."/>
            <person name="O'donnell P."/>
            <person name="Okoawo O."/>
            <person name="O'leary S."/>
            <person name="Omotosho B."/>
            <person name="O'neill K."/>
            <person name="Osman S."/>
            <person name="Parker S."/>
            <person name="Perrin D."/>
            <person name="Phunkhang P."/>
            <person name="Piqani B."/>
            <person name="Purcell S."/>
            <person name="Rachupka T."/>
            <person name="Ramasamy U."/>
            <person name="Rameau R."/>
            <person name="Ray V."/>
            <person name="Raymond C."/>
            <person name="Retta R."/>
            <person name="Richardson S."/>
            <person name="Rise C."/>
            <person name="Rodriguez J."/>
            <person name="Rogers J."/>
            <person name="Rogov P."/>
            <person name="Rutman M."/>
            <person name="Schupbach R."/>
            <person name="Seaman C."/>
            <person name="Settipalli S."/>
            <person name="Sharpe T."/>
            <person name="Sheridan J."/>
            <person name="Sherpa N."/>
            <person name="Shi J."/>
            <person name="Smirnov S."/>
            <person name="Smith C."/>
            <person name="Sougnez C."/>
            <person name="Spencer B."/>
            <person name="Stalker J."/>
            <person name="Stange-thomann N."/>
            <person name="Stavropoulos S."/>
            <person name="Stetson K."/>
            <person name="Stone C."/>
            <person name="Stone S."/>
            <person name="Stubbs M."/>
            <person name="Talamas J."/>
            <person name="Tchuinga P."/>
            <person name="Tenzing P."/>
            <person name="Tesfaye S."/>
            <person name="Theodore J."/>
            <person name="Thoulutsang Y."/>
            <person name="Topham K."/>
            <person name="Towey S."/>
            <person name="Tsamla T."/>
            <person name="Tsomo N."/>
            <person name="Vallee D."/>
            <person name="Vassiliev H."/>
            <person name="Venkataraman V."/>
            <person name="Vinson J."/>
            <person name="Vo A."/>
            <person name="Wade C."/>
            <person name="Wang S."/>
            <person name="Wangchuk T."/>
            <person name="Wangdi T."/>
            <person name="Whittaker C."/>
            <person name="Wilkinson J."/>
            <person name="Wu Y."/>
            <person name="Wyman D."/>
            <person name="Yadav S."/>
            <person name="Yang S."/>
            <person name="Yang X."/>
            <person name="Yeager S."/>
            <person name="Yee E."/>
            <person name="Young G."/>
            <person name="Zainoun J."/>
            <person name="Zembeck L."/>
            <person name="Zimmer A."/>
            <person name="Zody M."/>
            <person name="Lander E."/>
        </authorList>
    </citation>
    <scope>NUCLEOTIDE SEQUENCE [LARGE SCALE GENOMIC DNA]</scope>
</reference>
<dbReference type="GO" id="GO:0005886">
    <property type="term" value="C:plasma membrane"/>
    <property type="evidence" value="ECO:0007669"/>
    <property type="project" value="UniProtKB-ARBA"/>
</dbReference>
<organism evidence="9 10">
    <name type="scientific">Ciona savignyi</name>
    <name type="common">Pacific transparent sea squirt</name>
    <dbReference type="NCBI Taxonomy" id="51511"/>
    <lineage>
        <taxon>Eukaryota</taxon>
        <taxon>Metazoa</taxon>
        <taxon>Chordata</taxon>
        <taxon>Tunicata</taxon>
        <taxon>Ascidiacea</taxon>
        <taxon>Phlebobranchia</taxon>
        <taxon>Cionidae</taxon>
        <taxon>Ciona</taxon>
    </lineage>
</organism>
<evidence type="ECO:0000256" key="2">
    <source>
        <dbReference type="ARBA" id="ARBA00008821"/>
    </source>
</evidence>
<keyword evidence="5 8" id="KW-1133">Transmembrane helix</keyword>
<keyword evidence="10" id="KW-1185">Reference proteome</keyword>
<dbReference type="InterPro" id="IPR006043">
    <property type="entry name" value="NCS2"/>
</dbReference>
<protein>
    <submittedName>
        <fullName evidence="9">Uncharacterized protein</fullName>
    </submittedName>
</protein>
<evidence type="ECO:0000256" key="4">
    <source>
        <dbReference type="ARBA" id="ARBA00022692"/>
    </source>
</evidence>
<evidence type="ECO:0000256" key="3">
    <source>
        <dbReference type="ARBA" id="ARBA00022448"/>
    </source>
</evidence>